<organism evidence="2 3">
    <name type="scientific">Streptomyces chlorus</name>
    <dbReference type="NCBI Taxonomy" id="887452"/>
    <lineage>
        <taxon>Bacteria</taxon>
        <taxon>Bacillati</taxon>
        <taxon>Actinomycetota</taxon>
        <taxon>Actinomycetes</taxon>
        <taxon>Kitasatosporales</taxon>
        <taxon>Streptomycetaceae</taxon>
        <taxon>Streptomyces</taxon>
    </lineage>
</organism>
<reference evidence="3" key="1">
    <citation type="journal article" date="2019" name="Int. J. Syst. Evol. Microbiol.">
        <title>The Global Catalogue of Microorganisms (GCM) 10K type strain sequencing project: providing services to taxonomists for standard genome sequencing and annotation.</title>
        <authorList>
            <consortium name="The Broad Institute Genomics Platform"/>
            <consortium name="The Broad Institute Genome Sequencing Center for Infectious Disease"/>
            <person name="Wu L."/>
            <person name="Ma J."/>
        </authorList>
    </citation>
    <scope>NUCLEOTIDE SEQUENCE [LARGE SCALE GENOMIC DNA]</scope>
    <source>
        <strain evidence="3">JCM 10411</strain>
    </source>
</reference>
<evidence type="ECO:0000313" key="3">
    <source>
        <dbReference type="Proteomes" id="UP001596180"/>
    </source>
</evidence>
<evidence type="ECO:0000256" key="1">
    <source>
        <dbReference type="SAM" id="MobiDB-lite"/>
    </source>
</evidence>
<dbReference type="RefSeq" id="WP_381360862.1">
    <property type="nucleotide sequence ID" value="NZ_JBHSOA010000015.1"/>
</dbReference>
<evidence type="ECO:0000313" key="2">
    <source>
        <dbReference type="EMBL" id="MFC5852064.1"/>
    </source>
</evidence>
<accession>A0ABW1DUL9</accession>
<name>A0ABW1DUL9_9ACTN</name>
<proteinExistence type="predicted"/>
<gene>
    <name evidence="2" type="ORF">ACFPZI_09595</name>
</gene>
<comment type="caution">
    <text evidence="2">The sequence shown here is derived from an EMBL/GenBank/DDBJ whole genome shotgun (WGS) entry which is preliminary data.</text>
</comment>
<dbReference type="Proteomes" id="UP001596180">
    <property type="component" value="Unassembled WGS sequence"/>
</dbReference>
<dbReference type="EMBL" id="JBHSOA010000015">
    <property type="protein sequence ID" value="MFC5852064.1"/>
    <property type="molecule type" value="Genomic_DNA"/>
</dbReference>
<keyword evidence="3" id="KW-1185">Reference proteome</keyword>
<sequence length="235" mass="25408">MSDSSRDTAEGAGWGTGQQGEQRRLLPPEAKKISWFDPRMLWAARNGVLASWLGDPTGRTRSRWVAQRAAAGAPADKVIRHDGPDRFSFLVIGDTGEGGEPQYAVVPGLLKEGRDTSFTVPATEATAVIAERLGIGPTRVPSTPARVTRRVRLVAGLPGTGRRPDRGKRFRLPVRKVHTQLFSPGSATCTPPFFKCFLRLDVGPDAIRLRCHAATGNLAQEVAPPVEDEVTIPLT</sequence>
<feature type="region of interest" description="Disordered" evidence="1">
    <location>
        <begin position="1"/>
        <end position="25"/>
    </location>
</feature>
<protein>
    <submittedName>
        <fullName evidence="2">Uncharacterized protein</fullName>
    </submittedName>
</protein>